<accession>A0A1L9P509</accession>
<dbReference type="AlphaFoldDB" id="A0A1L9P509"/>
<feature type="transmembrane region" description="Helical" evidence="9">
    <location>
        <begin position="161"/>
        <end position="180"/>
    </location>
</feature>
<keyword evidence="5" id="KW-0808">Transferase</keyword>
<dbReference type="UniPathway" id="UPA00213"/>
<evidence type="ECO:0000256" key="1">
    <source>
        <dbReference type="ARBA" id="ARBA00001946"/>
    </source>
</evidence>
<comment type="subcellular location">
    <subcellularLocation>
        <location evidence="2">Membrane</location>
        <topology evidence="2">Multi-pass membrane protein</topology>
    </subcellularLocation>
</comment>
<dbReference type="VEuPathDB" id="FungiDB:ASPVEDRAFT_158013"/>
<dbReference type="GO" id="GO:0016765">
    <property type="term" value="F:transferase activity, transferring alkyl or aryl (other than methyl) groups"/>
    <property type="evidence" value="ECO:0007669"/>
    <property type="project" value="InterPro"/>
</dbReference>
<keyword evidence="8 9" id="KW-0472">Membrane</keyword>
<evidence type="ECO:0000256" key="5">
    <source>
        <dbReference type="ARBA" id="ARBA00022679"/>
    </source>
</evidence>
<keyword evidence="11" id="KW-1185">Reference proteome</keyword>
<gene>
    <name evidence="10" type="ORF">ASPVEDRAFT_158013</name>
</gene>
<dbReference type="GeneID" id="63724065"/>
<keyword evidence="7 9" id="KW-1133">Transmembrane helix</keyword>
<comment type="similarity">
    <text evidence="4">Belongs to the UbiA prenyltransferase family.</text>
</comment>
<feature type="transmembrane region" description="Helical" evidence="9">
    <location>
        <begin position="57"/>
        <end position="78"/>
    </location>
</feature>
<evidence type="ECO:0000256" key="4">
    <source>
        <dbReference type="ARBA" id="ARBA00005985"/>
    </source>
</evidence>
<feature type="transmembrane region" description="Helical" evidence="9">
    <location>
        <begin position="192"/>
        <end position="210"/>
    </location>
</feature>
<evidence type="ECO:0000256" key="2">
    <source>
        <dbReference type="ARBA" id="ARBA00004141"/>
    </source>
</evidence>
<evidence type="ECO:0000313" key="11">
    <source>
        <dbReference type="Proteomes" id="UP000184073"/>
    </source>
</evidence>
<evidence type="ECO:0000256" key="8">
    <source>
        <dbReference type="ARBA" id="ARBA00023136"/>
    </source>
</evidence>
<evidence type="ECO:0000313" key="10">
    <source>
        <dbReference type="EMBL" id="OJI96503.1"/>
    </source>
</evidence>
<dbReference type="CDD" id="cd13959">
    <property type="entry name" value="PT_UbiA_COQ2"/>
    <property type="match status" value="1"/>
</dbReference>
<dbReference type="Proteomes" id="UP000184073">
    <property type="component" value="Unassembled WGS sequence"/>
</dbReference>
<dbReference type="GO" id="GO:0016114">
    <property type="term" value="P:terpenoid biosynthetic process"/>
    <property type="evidence" value="ECO:0007669"/>
    <property type="project" value="UniProtKB-UniPathway"/>
</dbReference>
<dbReference type="EMBL" id="KV878125">
    <property type="protein sequence ID" value="OJI96503.1"/>
    <property type="molecule type" value="Genomic_DNA"/>
</dbReference>
<evidence type="ECO:0000256" key="6">
    <source>
        <dbReference type="ARBA" id="ARBA00022692"/>
    </source>
</evidence>
<feature type="transmembrane region" description="Helical" evidence="9">
    <location>
        <begin position="27"/>
        <end position="45"/>
    </location>
</feature>
<feature type="transmembrane region" description="Helical" evidence="9">
    <location>
        <begin position="132"/>
        <end position="149"/>
    </location>
</feature>
<comment type="cofactor">
    <cofactor evidence="1">
        <name>Mg(2+)</name>
        <dbReference type="ChEBI" id="CHEBI:18420"/>
    </cofactor>
</comment>
<dbReference type="Gene3D" id="1.20.120.1780">
    <property type="entry name" value="UbiA prenyltransferase"/>
    <property type="match status" value="1"/>
</dbReference>
<dbReference type="GO" id="GO:0005886">
    <property type="term" value="C:plasma membrane"/>
    <property type="evidence" value="ECO:0007669"/>
    <property type="project" value="TreeGrafter"/>
</dbReference>
<dbReference type="InterPro" id="IPR030470">
    <property type="entry name" value="UbiA_prenylTrfase_CS"/>
</dbReference>
<dbReference type="InterPro" id="IPR039653">
    <property type="entry name" value="Prenyltransferase"/>
</dbReference>
<evidence type="ECO:0000256" key="3">
    <source>
        <dbReference type="ARBA" id="ARBA00004721"/>
    </source>
</evidence>
<sequence>MTYKQRNTNKLAIDLITLSRFNRYNPLLATFSGVWATILAGSHKITHSPDSVTSEYVLSQALLCFICSFVFCGAGMVWNDWIDLHIDRQVSRTKNRPLARGAVTTSEALVWMAFQFISSWVLVSWMLEGENVQVAMLPVTLSTILYPFAKRPIFRRLHIYPQYLLGFTLAYPSLIGTLAIKPEGNSQSLSDSISQSLPMFVTVFTWTLYLNTAYSYQDVVDDKKMNVNSAYVLAGSYIHYLLMVLAVLVLGAVGWQLYGQGSHWLWGGWMGVWTWSFLGQLVRFDKSRPESGGPLHKENFALGVWTVFVCVVELLIGENGC</sequence>
<dbReference type="OrthoDB" id="18170at2759"/>
<evidence type="ECO:0000256" key="9">
    <source>
        <dbReference type="SAM" id="Phobius"/>
    </source>
</evidence>
<proteinExistence type="inferred from homology"/>
<dbReference type="Pfam" id="PF01040">
    <property type="entry name" value="UbiA"/>
    <property type="match status" value="1"/>
</dbReference>
<dbReference type="FunFam" id="1.10.357.140:FF:000008">
    <property type="entry name" value="4-hydroxybenzoate octaprenyltransferase"/>
    <property type="match status" value="1"/>
</dbReference>
<comment type="pathway">
    <text evidence="3">Secondary metabolite biosynthesis; terpenoid biosynthesis.</text>
</comment>
<evidence type="ECO:0000256" key="7">
    <source>
        <dbReference type="ARBA" id="ARBA00022989"/>
    </source>
</evidence>
<protein>
    <submittedName>
        <fullName evidence="10">Uncharacterized protein</fullName>
    </submittedName>
</protein>
<dbReference type="FunFam" id="1.20.120.1780:FF:000001">
    <property type="entry name" value="4-hydroxybenzoate octaprenyltransferase"/>
    <property type="match status" value="1"/>
</dbReference>
<dbReference type="InterPro" id="IPR044878">
    <property type="entry name" value="UbiA_sf"/>
</dbReference>
<reference evidence="11" key="1">
    <citation type="journal article" date="2017" name="Genome Biol.">
        <title>Comparative genomics reveals high biological diversity and specific adaptations in the industrially and medically important fungal genus Aspergillus.</title>
        <authorList>
            <person name="de Vries R.P."/>
            <person name="Riley R."/>
            <person name="Wiebenga A."/>
            <person name="Aguilar-Osorio G."/>
            <person name="Amillis S."/>
            <person name="Uchima C.A."/>
            <person name="Anderluh G."/>
            <person name="Asadollahi M."/>
            <person name="Askin M."/>
            <person name="Barry K."/>
            <person name="Battaglia E."/>
            <person name="Bayram O."/>
            <person name="Benocci T."/>
            <person name="Braus-Stromeyer S.A."/>
            <person name="Caldana C."/>
            <person name="Canovas D."/>
            <person name="Cerqueira G.C."/>
            <person name="Chen F."/>
            <person name="Chen W."/>
            <person name="Choi C."/>
            <person name="Clum A."/>
            <person name="Dos Santos R.A."/>
            <person name="Damasio A.R."/>
            <person name="Diallinas G."/>
            <person name="Emri T."/>
            <person name="Fekete E."/>
            <person name="Flipphi M."/>
            <person name="Freyberg S."/>
            <person name="Gallo A."/>
            <person name="Gournas C."/>
            <person name="Habgood R."/>
            <person name="Hainaut M."/>
            <person name="Harispe M.L."/>
            <person name="Henrissat B."/>
            <person name="Hilden K.S."/>
            <person name="Hope R."/>
            <person name="Hossain A."/>
            <person name="Karabika E."/>
            <person name="Karaffa L."/>
            <person name="Karanyi Z."/>
            <person name="Krasevec N."/>
            <person name="Kuo A."/>
            <person name="Kusch H."/>
            <person name="LaButti K."/>
            <person name="Lagendijk E.L."/>
            <person name="Lapidus A."/>
            <person name="Levasseur A."/>
            <person name="Lindquist E."/>
            <person name="Lipzen A."/>
            <person name="Logrieco A.F."/>
            <person name="MacCabe A."/>
            <person name="Maekelae M.R."/>
            <person name="Malavazi I."/>
            <person name="Melin P."/>
            <person name="Meyer V."/>
            <person name="Mielnichuk N."/>
            <person name="Miskei M."/>
            <person name="Molnar A.P."/>
            <person name="Mule G."/>
            <person name="Ngan C.Y."/>
            <person name="Orejas M."/>
            <person name="Orosz E."/>
            <person name="Ouedraogo J.P."/>
            <person name="Overkamp K.M."/>
            <person name="Park H.-S."/>
            <person name="Perrone G."/>
            <person name="Piumi F."/>
            <person name="Punt P.J."/>
            <person name="Ram A.F."/>
            <person name="Ramon A."/>
            <person name="Rauscher S."/>
            <person name="Record E."/>
            <person name="Riano-Pachon D.M."/>
            <person name="Robert V."/>
            <person name="Roehrig J."/>
            <person name="Ruller R."/>
            <person name="Salamov A."/>
            <person name="Salih N.S."/>
            <person name="Samson R.A."/>
            <person name="Sandor E."/>
            <person name="Sanguinetti M."/>
            <person name="Schuetze T."/>
            <person name="Sepcic K."/>
            <person name="Shelest E."/>
            <person name="Sherlock G."/>
            <person name="Sophianopoulou V."/>
            <person name="Squina F.M."/>
            <person name="Sun H."/>
            <person name="Susca A."/>
            <person name="Todd R.B."/>
            <person name="Tsang A."/>
            <person name="Unkles S.E."/>
            <person name="van de Wiele N."/>
            <person name="van Rossen-Uffink D."/>
            <person name="Oliveira J.V."/>
            <person name="Vesth T.C."/>
            <person name="Visser J."/>
            <person name="Yu J.-H."/>
            <person name="Zhou M."/>
            <person name="Andersen M.R."/>
            <person name="Archer D.B."/>
            <person name="Baker S.E."/>
            <person name="Benoit I."/>
            <person name="Brakhage A.A."/>
            <person name="Braus G.H."/>
            <person name="Fischer R."/>
            <person name="Frisvad J.C."/>
            <person name="Goldman G.H."/>
            <person name="Houbraken J."/>
            <person name="Oakley B."/>
            <person name="Pocsi I."/>
            <person name="Scazzocchio C."/>
            <person name="Seiboth B."/>
            <person name="vanKuyk P.A."/>
            <person name="Wortman J."/>
            <person name="Dyer P.S."/>
            <person name="Grigoriev I.V."/>
        </authorList>
    </citation>
    <scope>NUCLEOTIDE SEQUENCE [LARGE SCALE GENOMIC DNA]</scope>
    <source>
        <strain evidence="11">CBS 583.65</strain>
    </source>
</reference>
<organism evidence="10 11">
    <name type="scientific">Aspergillus versicolor CBS 583.65</name>
    <dbReference type="NCBI Taxonomy" id="1036611"/>
    <lineage>
        <taxon>Eukaryota</taxon>
        <taxon>Fungi</taxon>
        <taxon>Dikarya</taxon>
        <taxon>Ascomycota</taxon>
        <taxon>Pezizomycotina</taxon>
        <taxon>Eurotiomycetes</taxon>
        <taxon>Eurotiomycetidae</taxon>
        <taxon>Eurotiales</taxon>
        <taxon>Aspergillaceae</taxon>
        <taxon>Aspergillus</taxon>
        <taxon>Aspergillus subgen. Nidulantes</taxon>
    </lineage>
</organism>
<dbReference type="STRING" id="1036611.A0A1L9P509"/>
<name>A0A1L9P509_ASPVE</name>
<feature type="transmembrane region" description="Helical" evidence="9">
    <location>
        <begin position="98"/>
        <end position="126"/>
    </location>
</feature>
<dbReference type="Gene3D" id="1.10.357.140">
    <property type="entry name" value="UbiA prenyltransferase"/>
    <property type="match status" value="1"/>
</dbReference>
<keyword evidence="6 9" id="KW-0812">Transmembrane</keyword>
<dbReference type="InterPro" id="IPR000537">
    <property type="entry name" value="UbiA_prenyltransferase"/>
</dbReference>
<dbReference type="PROSITE" id="PS00943">
    <property type="entry name" value="UBIA"/>
    <property type="match status" value="1"/>
</dbReference>
<dbReference type="RefSeq" id="XP_040662266.1">
    <property type="nucleotide sequence ID" value="XM_040808554.1"/>
</dbReference>
<dbReference type="PANTHER" id="PTHR11048">
    <property type="entry name" value="PRENYLTRANSFERASES"/>
    <property type="match status" value="1"/>
</dbReference>
<feature type="transmembrane region" description="Helical" evidence="9">
    <location>
        <begin position="231"/>
        <end position="258"/>
    </location>
</feature>
<dbReference type="PANTHER" id="PTHR11048:SF28">
    <property type="entry name" value="4-HYDROXYBENZOATE POLYPRENYLTRANSFERASE, MITOCHONDRIAL"/>
    <property type="match status" value="1"/>
</dbReference>
<feature type="transmembrane region" description="Helical" evidence="9">
    <location>
        <begin position="264"/>
        <end position="282"/>
    </location>
</feature>